<sequence length="269" mass="28516">MSGISKSNSSSPSKQNNTCVASVPPSVAAPAASVPDLPLIPTSNISSPTPCQQTHSQISTPLQAPTLDPNQMTSATIILPNQIPVVTSPANPIVFTAAPCGSAVTVSVNNVSKPAGTVLTAATRVVSVSSIPVIRSVTSLSASSTTAVSSQPCRHESPQQQIHQSQQLQIPAFESKSLKEVMKEVDPYLQLDENSEEVLRAVAEEFLESVAKKSVKIASHRGSVLVEPKDVEHILGQLVLIFKSIHTNFIPNFSVVFTVLIYFISIRTS</sequence>
<feature type="domain" description="Transcription initiation factor TFIID subunit 12" evidence="4">
    <location>
        <begin position="176"/>
        <end position="235"/>
    </location>
</feature>
<dbReference type="STRING" id="102285.A0A0R3T8Q5"/>
<protein>
    <recommendedName>
        <fullName evidence="1">Transcription initiation factor TFIID subunit 12</fullName>
    </recommendedName>
</protein>
<dbReference type="EMBL" id="UZAE01002014">
    <property type="protein sequence ID" value="VDN99301.1"/>
    <property type="molecule type" value="Genomic_DNA"/>
</dbReference>
<gene>
    <name evidence="5" type="ORF">HNAJ_LOCUS3442</name>
</gene>
<dbReference type="CDD" id="cd07981">
    <property type="entry name" value="HFD_TAF12"/>
    <property type="match status" value="1"/>
</dbReference>
<keyword evidence="3" id="KW-0472">Membrane</keyword>
<evidence type="ECO:0000256" key="2">
    <source>
        <dbReference type="SAM" id="MobiDB-lite"/>
    </source>
</evidence>
<dbReference type="AlphaFoldDB" id="A0A0R3T8Q5"/>
<dbReference type="Pfam" id="PF03847">
    <property type="entry name" value="TFIID_20kDa"/>
    <property type="match status" value="1"/>
</dbReference>
<accession>A0A0R3T8Q5</accession>
<dbReference type="SUPFAM" id="SSF47113">
    <property type="entry name" value="Histone-fold"/>
    <property type="match status" value="1"/>
</dbReference>
<dbReference type="InterPro" id="IPR003228">
    <property type="entry name" value="TFIID_TAF12_dom"/>
</dbReference>
<dbReference type="GO" id="GO:0006352">
    <property type="term" value="P:DNA-templated transcription initiation"/>
    <property type="evidence" value="ECO:0007669"/>
    <property type="project" value="InterPro"/>
</dbReference>
<feature type="transmembrane region" description="Helical" evidence="3">
    <location>
        <begin position="249"/>
        <end position="266"/>
    </location>
</feature>
<dbReference type="OrthoDB" id="2193432at2759"/>
<evidence type="ECO:0000313" key="7">
    <source>
        <dbReference type="WBParaSite" id="HNAJ_0000344301-mRNA-1"/>
    </source>
</evidence>
<name>A0A0R3T8Q5_RODNA</name>
<evidence type="ECO:0000256" key="1">
    <source>
        <dbReference type="ARBA" id="ARBA00017484"/>
    </source>
</evidence>
<reference evidence="5 6" key="2">
    <citation type="submission" date="2018-11" db="EMBL/GenBank/DDBJ databases">
        <authorList>
            <consortium name="Pathogen Informatics"/>
        </authorList>
    </citation>
    <scope>NUCLEOTIDE SEQUENCE [LARGE SCALE GENOMIC DNA]</scope>
</reference>
<keyword evidence="3" id="KW-1133">Transmembrane helix</keyword>
<dbReference type="InterPro" id="IPR009072">
    <property type="entry name" value="Histone-fold"/>
</dbReference>
<dbReference type="Proteomes" id="UP000278807">
    <property type="component" value="Unassembled WGS sequence"/>
</dbReference>
<dbReference type="GO" id="GO:0005669">
    <property type="term" value="C:transcription factor TFIID complex"/>
    <property type="evidence" value="ECO:0007669"/>
    <property type="project" value="InterPro"/>
</dbReference>
<keyword evidence="3" id="KW-0812">Transmembrane</keyword>
<feature type="compositionally biased region" description="Low complexity" evidence="2">
    <location>
        <begin position="1"/>
        <end position="13"/>
    </location>
</feature>
<dbReference type="GO" id="GO:0046982">
    <property type="term" value="F:protein heterodimerization activity"/>
    <property type="evidence" value="ECO:0007669"/>
    <property type="project" value="InterPro"/>
</dbReference>
<organism evidence="7">
    <name type="scientific">Rodentolepis nana</name>
    <name type="common">Dwarf tapeworm</name>
    <name type="synonym">Hymenolepis nana</name>
    <dbReference type="NCBI Taxonomy" id="102285"/>
    <lineage>
        <taxon>Eukaryota</taxon>
        <taxon>Metazoa</taxon>
        <taxon>Spiralia</taxon>
        <taxon>Lophotrochozoa</taxon>
        <taxon>Platyhelminthes</taxon>
        <taxon>Cestoda</taxon>
        <taxon>Eucestoda</taxon>
        <taxon>Cyclophyllidea</taxon>
        <taxon>Hymenolepididae</taxon>
        <taxon>Rodentolepis</taxon>
    </lineage>
</organism>
<evidence type="ECO:0000313" key="6">
    <source>
        <dbReference type="Proteomes" id="UP000278807"/>
    </source>
</evidence>
<evidence type="ECO:0000259" key="4">
    <source>
        <dbReference type="Pfam" id="PF03847"/>
    </source>
</evidence>
<keyword evidence="6" id="KW-1185">Reference proteome</keyword>
<reference evidence="7" key="1">
    <citation type="submission" date="2017-02" db="UniProtKB">
        <authorList>
            <consortium name="WormBaseParasite"/>
        </authorList>
    </citation>
    <scope>IDENTIFICATION</scope>
</reference>
<evidence type="ECO:0000313" key="5">
    <source>
        <dbReference type="EMBL" id="VDN99301.1"/>
    </source>
</evidence>
<feature type="region of interest" description="Disordered" evidence="2">
    <location>
        <begin position="1"/>
        <end position="22"/>
    </location>
</feature>
<evidence type="ECO:0000256" key="3">
    <source>
        <dbReference type="SAM" id="Phobius"/>
    </source>
</evidence>
<dbReference type="WBParaSite" id="HNAJ_0000344301-mRNA-1">
    <property type="protein sequence ID" value="HNAJ_0000344301-mRNA-1"/>
    <property type="gene ID" value="HNAJ_0000344301"/>
</dbReference>
<proteinExistence type="predicted"/>
<dbReference type="Gene3D" id="1.10.20.10">
    <property type="entry name" value="Histone, subunit A"/>
    <property type="match status" value="1"/>
</dbReference>